<sequence length="83" mass="9700">MTKGQFKKPVRIQLGRIDRDRFVMGPKDAAEILLREWPLENSPSRTKAMEACLLVIRRHKPPSYSRRYFVAACKEARILLEDT</sequence>
<evidence type="ECO:0000313" key="1">
    <source>
        <dbReference type="EMBL" id="MBE1205912.1"/>
    </source>
</evidence>
<accession>A0ABR9GQH2</accession>
<organism evidence="1 2">
    <name type="scientific">Aminobacter carboxidus</name>
    <dbReference type="NCBI Taxonomy" id="376165"/>
    <lineage>
        <taxon>Bacteria</taxon>
        <taxon>Pseudomonadati</taxon>
        <taxon>Pseudomonadota</taxon>
        <taxon>Alphaproteobacteria</taxon>
        <taxon>Hyphomicrobiales</taxon>
        <taxon>Phyllobacteriaceae</taxon>
        <taxon>Aminobacter</taxon>
    </lineage>
</organism>
<dbReference type="Proteomes" id="UP000598227">
    <property type="component" value="Unassembled WGS sequence"/>
</dbReference>
<dbReference type="EMBL" id="JACZEP010000005">
    <property type="protein sequence ID" value="MBE1205912.1"/>
    <property type="molecule type" value="Genomic_DNA"/>
</dbReference>
<gene>
    <name evidence="1" type="ORF">IHE39_16575</name>
</gene>
<proteinExistence type="predicted"/>
<reference evidence="1 2" key="1">
    <citation type="submission" date="2020-09" db="EMBL/GenBank/DDBJ databases">
        <title>Draft Genome Sequence of Aminobacter carboxidus type strain DSM 1086, a soil Gram-negative carboxydobacterium.</title>
        <authorList>
            <person name="Turrini P."/>
            <person name="Tescari M."/>
            <person name="Artuso I."/>
            <person name="Lugli G.A."/>
            <person name="Frangipani E."/>
            <person name="Ventura M."/>
            <person name="Visca P."/>
        </authorList>
    </citation>
    <scope>NUCLEOTIDE SEQUENCE [LARGE SCALE GENOMIC DNA]</scope>
    <source>
        <strain evidence="1 2">DSM 1086</strain>
    </source>
</reference>
<keyword evidence="2" id="KW-1185">Reference proteome</keyword>
<dbReference type="InterPro" id="IPR010385">
    <property type="entry name" value="DUF982"/>
</dbReference>
<name>A0ABR9GQH2_9HYPH</name>
<comment type="caution">
    <text evidence="1">The sequence shown here is derived from an EMBL/GenBank/DDBJ whole genome shotgun (WGS) entry which is preliminary data.</text>
</comment>
<protein>
    <submittedName>
        <fullName evidence="1">DUF982 domain-containing protein</fullName>
    </submittedName>
</protein>
<dbReference type="Gene3D" id="6.10.250.730">
    <property type="match status" value="1"/>
</dbReference>
<dbReference type="Pfam" id="PF06169">
    <property type="entry name" value="DUF982"/>
    <property type="match status" value="1"/>
</dbReference>
<evidence type="ECO:0000313" key="2">
    <source>
        <dbReference type="Proteomes" id="UP000598227"/>
    </source>
</evidence>